<evidence type="ECO:0000313" key="9">
    <source>
        <dbReference type="Ensembl" id="ENSPTEP00000017018.1"/>
    </source>
</evidence>
<evidence type="ECO:0000259" key="8">
    <source>
        <dbReference type="PROSITE" id="PS50275"/>
    </source>
</evidence>
<sequence length="360" mass="42144">MNKLRNLYGNISITNLINKNYGEKYLGQCFEKCLKGCNVEHNFTWFDFNVELNKLNIGTLHNSLKTVMDDLNNFEYFYFSISNNVTNNLFYGDSFPSWSTIKTQNYQKGIFRVNCIDCLDRTNVFQSLLAKCVLYLQLKKININLYEQKKFPFYVFKNYYDEILYRKIWINNANAISIIYSGAGALKNDITQNGKRTINGIIQDLCHIIQRYINNNFIDGYNNDCINLVINESVNYSNTFHLHKNKYNQLAKVLFEFLIIFSTSVCTNPVQKLLKGIYLFSHNISYSMISKSIHYVMLFLRSNFPRILLSYQQPKYLFMMSTLAKASGIISTSFVVLIFFFIYVFIQKRRVISSPKLATS</sequence>
<protein>
    <recommendedName>
        <fullName evidence="4">Phosphatidylinositol-3-phosphatase SAC1</fullName>
        <ecNumber evidence="1">3.1.3.64</ecNumber>
    </recommendedName>
    <alternativeName>
        <fullName evidence="6">Phosphatidylinositol-4-phosphate phosphatase</fullName>
    </alternativeName>
    <alternativeName>
        <fullName evidence="5">Suppressor of actin mutations 1-like protein</fullName>
    </alternativeName>
</protein>
<dbReference type="GO" id="GO:0005783">
    <property type="term" value="C:endoplasmic reticulum"/>
    <property type="evidence" value="ECO:0007669"/>
    <property type="project" value="TreeGrafter"/>
</dbReference>
<feature type="domain" description="SAC" evidence="8">
    <location>
        <begin position="1"/>
        <end position="182"/>
    </location>
</feature>
<dbReference type="InterPro" id="IPR002013">
    <property type="entry name" value="SAC_dom"/>
</dbReference>
<name>A0A8C9HIC2_9PRIM</name>
<dbReference type="AlphaFoldDB" id="A0A8C9HIC2"/>
<evidence type="ECO:0000256" key="3">
    <source>
        <dbReference type="ARBA" id="ARBA00036807"/>
    </source>
</evidence>
<keyword evidence="10" id="KW-1185">Reference proteome</keyword>
<dbReference type="GO" id="GO:0006661">
    <property type="term" value="P:phosphatidylinositol biosynthetic process"/>
    <property type="evidence" value="ECO:0007669"/>
    <property type="project" value="UniProtKB-ARBA"/>
</dbReference>
<dbReference type="PANTHER" id="PTHR45662">
    <property type="entry name" value="PHOSPHATIDYLINOSITIDE PHOSPHATASE SAC1"/>
    <property type="match status" value="1"/>
</dbReference>
<reference evidence="9" key="2">
    <citation type="submission" date="2025-09" db="UniProtKB">
        <authorList>
            <consortium name="Ensembl"/>
        </authorList>
    </citation>
    <scope>IDENTIFICATION</scope>
</reference>
<dbReference type="PANTHER" id="PTHR45662:SF2">
    <property type="entry name" value="PHOSPHATIDYLINOSITOL-3-PHOSPHATASE SAC1"/>
    <property type="match status" value="1"/>
</dbReference>
<evidence type="ECO:0000256" key="1">
    <source>
        <dbReference type="ARBA" id="ARBA00013038"/>
    </source>
</evidence>
<keyword evidence="7" id="KW-1133">Transmembrane helix</keyword>
<comment type="catalytic activity">
    <reaction evidence="2">
        <text>a 1,2-diacyl-sn-glycero-3-phospho-(1D-myo-inositol-3-phosphate) + H2O = a 1,2-diacyl-sn-glycero-3-phospho-(1D-myo-inositol) + phosphate</text>
        <dbReference type="Rhea" id="RHEA:12316"/>
        <dbReference type="ChEBI" id="CHEBI:15377"/>
        <dbReference type="ChEBI" id="CHEBI:43474"/>
        <dbReference type="ChEBI" id="CHEBI:57880"/>
        <dbReference type="ChEBI" id="CHEBI:58088"/>
        <dbReference type="EC" id="3.1.3.64"/>
    </reaction>
    <physiologicalReaction direction="left-to-right" evidence="2">
        <dbReference type="Rhea" id="RHEA:12317"/>
    </physiologicalReaction>
</comment>
<comment type="catalytic activity">
    <reaction evidence="3">
        <text>a 1,2-diacyl-sn-glycero-3-phospho-(1D-myo-inositol 4-phosphate) + H2O = a 1,2-diacyl-sn-glycero-3-phospho-(1D-myo-inositol) + phosphate</text>
        <dbReference type="Rhea" id="RHEA:55652"/>
        <dbReference type="ChEBI" id="CHEBI:15377"/>
        <dbReference type="ChEBI" id="CHEBI:43474"/>
        <dbReference type="ChEBI" id="CHEBI:57880"/>
        <dbReference type="ChEBI" id="CHEBI:58178"/>
    </reaction>
    <physiologicalReaction direction="left-to-right" evidence="3">
        <dbReference type="Rhea" id="RHEA:55653"/>
    </physiologicalReaction>
</comment>
<organism evidence="9 10">
    <name type="scientific">Piliocolobus tephrosceles</name>
    <name type="common">Ugandan red Colobus</name>
    <dbReference type="NCBI Taxonomy" id="591936"/>
    <lineage>
        <taxon>Eukaryota</taxon>
        <taxon>Metazoa</taxon>
        <taxon>Chordata</taxon>
        <taxon>Craniata</taxon>
        <taxon>Vertebrata</taxon>
        <taxon>Euteleostomi</taxon>
        <taxon>Mammalia</taxon>
        <taxon>Eutheria</taxon>
        <taxon>Euarchontoglires</taxon>
        <taxon>Primates</taxon>
        <taxon>Haplorrhini</taxon>
        <taxon>Catarrhini</taxon>
        <taxon>Cercopithecidae</taxon>
        <taxon>Colobinae</taxon>
        <taxon>Piliocolobus</taxon>
    </lineage>
</organism>
<evidence type="ECO:0000256" key="4">
    <source>
        <dbReference type="ARBA" id="ARBA00040795"/>
    </source>
</evidence>
<keyword evidence="7" id="KW-0472">Membrane</keyword>
<dbReference type="GO" id="GO:0046856">
    <property type="term" value="P:phosphatidylinositol dephosphorylation"/>
    <property type="evidence" value="ECO:0007669"/>
    <property type="project" value="TreeGrafter"/>
</dbReference>
<evidence type="ECO:0000256" key="5">
    <source>
        <dbReference type="ARBA" id="ARBA00041396"/>
    </source>
</evidence>
<evidence type="ECO:0000313" key="10">
    <source>
        <dbReference type="Proteomes" id="UP000694416"/>
    </source>
</evidence>
<dbReference type="Proteomes" id="UP000694416">
    <property type="component" value="Unplaced"/>
</dbReference>
<evidence type="ECO:0000256" key="6">
    <source>
        <dbReference type="ARBA" id="ARBA00041911"/>
    </source>
</evidence>
<reference evidence="9" key="1">
    <citation type="submission" date="2025-08" db="UniProtKB">
        <authorList>
            <consortium name="Ensembl"/>
        </authorList>
    </citation>
    <scope>IDENTIFICATION</scope>
</reference>
<keyword evidence="7" id="KW-0812">Transmembrane</keyword>
<dbReference type="Ensembl" id="ENSPTET00000025161.1">
    <property type="protein sequence ID" value="ENSPTEP00000017018.1"/>
    <property type="gene ID" value="ENSPTEG00000018578.1"/>
</dbReference>
<evidence type="ECO:0000256" key="7">
    <source>
        <dbReference type="SAM" id="Phobius"/>
    </source>
</evidence>
<feature type="transmembrane region" description="Helical" evidence="7">
    <location>
        <begin position="316"/>
        <end position="346"/>
    </location>
</feature>
<dbReference type="EC" id="3.1.3.64" evidence="1"/>
<proteinExistence type="predicted"/>
<evidence type="ECO:0000256" key="2">
    <source>
        <dbReference type="ARBA" id="ARBA00036631"/>
    </source>
</evidence>
<dbReference type="GO" id="GO:0043812">
    <property type="term" value="F:phosphatidylinositol-4-phosphate phosphatase activity"/>
    <property type="evidence" value="ECO:0007669"/>
    <property type="project" value="TreeGrafter"/>
</dbReference>
<dbReference type="Pfam" id="PF02383">
    <property type="entry name" value="Syja_N"/>
    <property type="match status" value="1"/>
</dbReference>
<accession>A0A8C9HIC2</accession>
<dbReference type="PROSITE" id="PS50275">
    <property type="entry name" value="SAC"/>
    <property type="match status" value="1"/>
</dbReference>
<dbReference type="GO" id="GO:0004438">
    <property type="term" value="F:phosphatidylinositol-3-phosphate phosphatase activity"/>
    <property type="evidence" value="ECO:0007669"/>
    <property type="project" value="UniProtKB-EC"/>
</dbReference>